<protein>
    <recommendedName>
        <fullName evidence="1">N-acetyltransferase domain-containing protein</fullName>
    </recommendedName>
</protein>
<dbReference type="InterPro" id="IPR000182">
    <property type="entry name" value="GNAT_dom"/>
</dbReference>
<dbReference type="InterPro" id="IPR016181">
    <property type="entry name" value="Acyl_CoA_acyltransferase"/>
</dbReference>
<dbReference type="EMBL" id="BOMS01000026">
    <property type="protein sequence ID" value="GIE65912.1"/>
    <property type="molecule type" value="Genomic_DNA"/>
</dbReference>
<dbReference type="CDD" id="cd04301">
    <property type="entry name" value="NAT_SF"/>
    <property type="match status" value="1"/>
</dbReference>
<evidence type="ECO:0000259" key="1">
    <source>
        <dbReference type="PROSITE" id="PS51186"/>
    </source>
</evidence>
<dbReference type="InterPro" id="IPR051554">
    <property type="entry name" value="Acetyltransferase_Eis"/>
</dbReference>
<keyword evidence="3" id="KW-1185">Reference proteome</keyword>
<dbReference type="Pfam" id="PF00583">
    <property type="entry name" value="Acetyltransf_1"/>
    <property type="match status" value="1"/>
</dbReference>
<comment type="caution">
    <text evidence="2">The sequence shown here is derived from an EMBL/GenBank/DDBJ whole genome shotgun (WGS) entry which is preliminary data.</text>
</comment>
<organism evidence="2 3">
    <name type="scientific">Actinoplanes palleronii</name>
    <dbReference type="NCBI Taxonomy" id="113570"/>
    <lineage>
        <taxon>Bacteria</taxon>
        <taxon>Bacillati</taxon>
        <taxon>Actinomycetota</taxon>
        <taxon>Actinomycetes</taxon>
        <taxon>Micromonosporales</taxon>
        <taxon>Micromonosporaceae</taxon>
        <taxon>Actinoplanes</taxon>
    </lineage>
</organism>
<evidence type="ECO:0000313" key="3">
    <source>
        <dbReference type="Proteomes" id="UP000624709"/>
    </source>
</evidence>
<accession>A0ABQ4B5G3</accession>
<dbReference type="Gene3D" id="3.40.630.30">
    <property type="match status" value="1"/>
</dbReference>
<sequence length="256" mass="28117">MATPEGMTMKSIHDLEPQLAANRRYWGGWDGDTLDDDLPIYRTDIPHILLNGVLRVRNRPIEDAIAEAKERLTGSRWSWWVQRDSDEGTAESLLAHGAKQISHTPIMAVDVTTVAAPVVPEGLSIRLAVEPAEIERYVGTWAGPLGVTGDLGIVVERELNFYPDMVRLAGVVDGKTVGTCTLSLGTADVGGLYTIATDPDYRRRGIASALTLEALRITRETGRRFATLQSSSDGLPVYEKIGFQTVAHYDLYQLPE</sequence>
<dbReference type="PANTHER" id="PTHR37817">
    <property type="entry name" value="N-ACETYLTRANSFERASE EIS"/>
    <property type="match status" value="1"/>
</dbReference>
<dbReference type="PROSITE" id="PS51186">
    <property type="entry name" value="GNAT"/>
    <property type="match status" value="1"/>
</dbReference>
<reference evidence="2 3" key="1">
    <citation type="submission" date="2021-01" db="EMBL/GenBank/DDBJ databases">
        <title>Whole genome shotgun sequence of Actinoplanes palleronii NBRC 14916.</title>
        <authorList>
            <person name="Komaki H."/>
            <person name="Tamura T."/>
        </authorList>
    </citation>
    <scope>NUCLEOTIDE SEQUENCE [LARGE SCALE GENOMIC DNA]</scope>
    <source>
        <strain evidence="2 3">NBRC 14916</strain>
    </source>
</reference>
<dbReference type="Proteomes" id="UP000624709">
    <property type="component" value="Unassembled WGS sequence"/>
</dbReference>
<feature type="domain" description="N-acetyltransferase" evidence="1">
    <location>
        <begin position="123"/>
        <end position="256"/>
    </location>
</feature>
<dbReference type="PANTHER" id="PTHR37817:SF1">
    <property type="entry name" value="N-ACETYLTRANSFERASE EIS"/>
    <property type="match status" value="1"/>
</dbReference>
<gene>
    <name evidence="2" type="ORF">Apa02nite_020200</name>
</gene>
<proteinExistence type="predicted"/>
<name>A0ABQ4B5G3_9ACTN</name>
<evidence type="ECO:0000313" key="2">
    <source>
        <dbReference type="EMBL" id="GIE65912.1"/>
    </source>
</evidence>
<dbReference type="SUPFAM" id="SSF55729">
    <property type="entry name" value="Acyl-CoA N-acyltransferases (Nat)"/>
    <property type="match status" value="1"/>
</dbReference>